<dbReference type="GO" id="GO:0005829">
    <property type="term" value="C:cytosol"/>
    <property type="evidence" value="ECO:0007669"/>
    <property type="project" value="TreeGrafter"/>
</dbReference>
<feature type="domain" description="Glutamine amidotransferase type-2" evidence="11">
    <location>
        <begin position="2"/>
        <end position="221"/>
    </location>
</feature>
<dbReference type="InterPro" id="IPR017932">
    <property type="entry name" value="GATase_2_dom"/>
</dbReference>
<organism evidence="13 14">
    <name type="scientific">Pusillimonas minor</name>
    <dbReference type="NCBI Taxonomy" id="2697024"/>
    <lineage>
        <taxon>Bacteria</taxon>
        <taxon>Pseudomonadati</taxon>
        <taxon>Pseudomonadota</taxon>
        <taxon>Betaproteobacteria</taxon>
        <taxon>Burkholderiales</taxon>
        <taxon>Alcaligenaceae</taxon>
        <taxon>Pusillimonas</taxon>
    </lineage>
</organism>
<dbReference type="PANTHER" id="PTHR10937">
    <property type="entry name" value="GLUCOSAMINE--FRUCTOSE-6-PHOSPHATE AMINOTRANSFERASE, ISOMERIZING"/>
    <property type="match status" value="1"/>
</dbReference>
<evidence type="ECO:0000256" key="10">
    <source>
        <dbReference type="HAMAP-Rule" id="MF_00164"/>
    </source>
</evidence>
<dbReference type="CDD" id="cd05009">
    <property type="entry name" value="SIS_GlmS_GlmD_2"/>
    <property type="match status" value="1"/>
</dbReference>
<dbReference type="SUPFAM" id="SSF56235">
    <property type="entry name" value="N-terminal nucleophile aminohydrolases (Ntn hydrolases)"/>
    <property type="match status" value="1"/>
</dbReference>
<evidence type="ECO:0000256" key="9">
    <source>
        <dbReference type="ARBA" id="ARBA00022962"/>
    </source>
</evidence>
<keyword evidence="7 10" id="KW-0808">Transferase</keyword>
<evidence type="ECO:0000256" key="6">
    <source>
        <dbReference type="ARBA" id="ARBA00022576"/>
    </source>
</evidence>
<dbReference type="GO" id="GO:0046349">
    <property type="term" value="P:amino sugar biosynthetic process"/>
    <property type="evidence" value="ECO:0007669"/>
    <property type="project" value="UniProtKB-ARBA"/>
</dbReference>
<keyword evidence="14" id="KW-1185">Reference proteome</keyword>
<dbReference type="InterPro" id="IPR029055">
    <property type="entry name" value="Ntn_hydrolases_N"/>
</dbReference>
<evidence type="ECO:0000259" key="11">
    <source>
        <dbReference type="PROSITE" id="PS51278"/>
    </source>
</evidence>
<evidence type="ECO:0000313" key="14">
    <source>
        <dbReference type="Proteomes" id="UP000545386"/>
    </source>
</evidence>
<sequence>MCGIVGAVAQRDVTPVLVEGLKRLEYRGYDSCGVAVHADGQLRRARSTSRVAELEREIAADQLQGFTGIAHTRWATHGAPATHNAHPHFSGQSRGNARIALVHNGIIENHDELRAELEAAGYVFESQTDTEVIAHLVDHLYTDDLFDAVQQATRRLEGAYAIAVFCQDEPHRVVGARQGSPLVVGVGRNENFLASDALALAGTTDQIIYLEDGDVVDLQLSRVWIIDAQGQPVDRAVHTVHIHTGAAELGPYRHYMQKEIFEQPRAVGDTLQDIQTITPELFGDGAYKVFNDIDNVLILACGTSYYAGLTARYWIESIAKIPVNVEIASEYRYRDSVPNPRTLVVTITQSGETADTLAALKHAQRLGMTHTLTICNVSTSAMVRECKLAYITRAGVEIGVASTKAFTTQLAGLFLLTLALAQVKGRLTDAQEADYLKALRHLPVAISAVLALEPQIMAWADRFASKENALFLGRGMHYPIALEGALKLKEISYIHAEAYPAGELKHGPLALVTDQIPVVTIAPRDELLEKLKSNMQEVRARGGELYVFADADTKIVGSPGMHVIRMPENYGKLSPILHTIPLQLLAYHTACARGTDVDKPRNLAKSVTVE</sequence>
<dbReference type="CDD" id="cd00714">
    <property type="entry name" value="GFAT"/>
    <property type="match status" value="1"/>
</dbReference>
<protein>
    <recommendedName>
        <fullName evidence="4 10">Glutamine--fructose-6-phosphate aminotransferase [isomerizing]</fullName>
        <ecNumber evidence="3 10">2.6.1.16</ecNumber>
    </recommendedName>
    <alternativeName>
        <fullName evidence="10">D-fructose-6-phosphate amidotransferase</fullName>
    </alternativeName>
    <alternativeName>
        <fullName evidence="10">GFAT</fullName>
    </alternativeName>
    <alternativeName>
        <fullName evidence="10">Glucosamine-6-phosphate synthase</fullName>
    </alternativeName>
    <alternativeName>
        <fullName evidence="10">Hexosephosphate aminotransferase</fullName>
    </alternativeName>
    <alternativeName>
        <fullName evidence="10">L-glutamine--D-fructose-6-phosphate amidotransferase</fullName>
    </alternativeName>
</protein>
<feature type="active site" description="Nucleophile; for GATase activity" evidence="10">
    <location>
        <position position="2"/>
    </location>
</feature>
<keyword evidence="5 10" id="KW-0963">Cytoplasm</keyword>
<dbReference type="GO" id="GO:0097367">
    <property type="term" value="F:carbohydrate derivative binding"/>
    <property type="evidence" value="ECO:0007669"/>
    <property type="project" value="InterPro"/>
</dbReference>
<keyword evidence="6 10" id="KW-0032">Aminotransferase</keyword>
<comment type="function">
    <text evidence="10">Catalyzes the first step in hexosamine metabolism, converting fructose-6P into glucosamine-6P using glutamine as a nitrogen source.</text>
</comment>
<dbReference type="SUPFAM" id="SSF53697">
    <property type="entry name" value="SIS domain"/>
    <property type="match status" value="1"/>
</dbReference>
<dbReference type="GO" id="GO:0006047">
    <property type="term" value="P:UDP-N-acetylglucosamine metabolic process"/>
    <property type="evidence" value="ECO:0007669"/>
    <property type="project" value="TreeGrafter"/>
</dbReference>
<evidence type="ECO:0000256" key="7">
    <source>
        <dbReference type="ARBA" id="ARBA00022679"/>
    </source>
</evidence>
<dbReference type="GO" id="GO:0006487">
    <property type="term" value="P:protein N-linked glycosylation"/>
    <property type="evidence" value="ECO:0007669"/>
    <property type="project" value="TreeGrafter"/>
</dbReference>
<name>A0A842HRJ0_9BURK</name>
<dbReference type="GO" id="GO:0004360">
    <property type="term" value="F:glutamine-fructose-6-phosphate transaminase (isomerizing) activity"/>
    <property type="evidence" value="ECO:0007669"/>
    <property type="project" value="UniProtKB-UniRule"/>
</dbReference>
<feature type="active site" description="For Fru-6P isomerization activity" evidence="10">
    <location>
        <position position="605"/>
    </location>
</feature>
<keyword evidence="8" id="KW-0677">Repeat</keyword>
<dbReference type="CDD" id="cd05008">
    <property type="entry name" value="SIS_GlmS_GlmD_1"/>
    <property type="match status" value="1"/>
</dbReference>
<dbReference type="PROSITE" id="PS51464">
    <property type="entry name" value="SIS"/>
    <property type="match status" value="2"/>
</dbReference>
<dbReference type="GO" id="GO:0006002">
    <property type="term" value="P:fructose 6-phosphate metabolic process"/>
    <property type="evidence" value="ECO:0007669"/>
    <property type="project" value="TreeGrafter"/>
</dbReference>
<dbReference type="InterPro" id="IPR047084">
    <property type="entry name" value="GFAT_N"/>
</dbReference>
<dbReference type="NCBIfam" id="TIGR01135">
    <property type="entry name" value="glmS"/>
    <property type="match status" value="1"/>
</dbReference>
<evidence type="ECO:0000256" key="5">
    <source>
        <dbReference type="ARBA" id="ARBA00022490"/>
    </source>
</evidence>
<dbReference type="Pfam" id="PF13522">
    <property type="entry name" value="GATase_6"/>
    <property type="match status" value="1"/>
</dbReference>
<dbReference type="PANTHER" id="PTHR10937:SF0">
    <property type="entry name" value="GLUTAMINE--FRUCTOSE-6-PHOSPHATE TRANSAMINASE (ISOMERIZING)"/>
    <property type="match status" value="1"/>
</dbReference>
<dbReference type="AlphaFoldDB" id="A0A842HRJ0"/>
<dbReference type="GO" id="GO:0005975">
    <property type="term" value="P:carbohydrate metabolic process"/>
    <property type="evidence" value="ECO:0007669"/>
    <property type="project" value="UniProtKB-UniRule"/>
</dbReference>
<dbReference type="FunFam" id="3.40.50.10490:FF:000001">
    <property type="entry name" value="Glutamine--fructose-6-phosphate aminotransferase [isomerizing]"/>
    <property type="match status" value="1"/>
</dbReference>
<dbReference type="Proteomes" id="UP000545386">
    <property type="component" value="Unassembled WGS sequence"/>
</dbReference>
<evidence type="ECO:0000256" key="2">
    <source>
        <dbReference type="ARBA" id="ARBA00004496"/>
    </source>
</evidence>
<dbReference type="NCBIfam" id="NF001484">
    <property type="entry name" value="PRK00331.1"/>
    <property type="match status" value="1"/>
</dbReference>
<evidence type="ECO:0000256" key="3">
    <source>
        <dbReference type="ARBA" id="ARBA00012916"/>
    </source>
</evidence>
<dbReference type="FunFam" id="3.40.50.10490:FF:000002">
    <property type="entry name" value="Glutamine--fructose-6-phosphate aminotransferase [isomerizing]"/>
    <property type="match status" value="1"/>
</dbReference>
<evidence type="ECO:0000256" key="8">
    <source>
        <dbReference type="ARBA" id="ARBA00022737"/>
    </source>
</evidence>
<evidence type="ECO:0000256" key="1">
    <source>
        <dbReference type="ARBA" id="ARBA00001031"/>
    </source>
</evidence>
<dbReference type="Gene3D" id="3.40.50.10490">
    <property type="entry name" value="Glucose-6-phosphate isomerase like protein, domain 1"/>
    <property type="match status" value="2"/>
</dbReference>
<dbReference type="InterPro" id="IPR046348">
    <property type="entry name" value="SIS_dom_sf"/>
</dbReference>
<dbReference type="EMBL" id="JACJUU010000005">
    <property type="protein sequence ID" value="MBC2769980.1"/>
    <property type="molecule type" value="Genomic_DNA"/>
</dbReference>
<feature type="initiator methionine" description="Removed" evidence="10">
    <location>
        <position position="1"/>
    </location>
</feature>
<accession>A0A842HRJ0</accession>
<dbReference type="InterPro" id="IPR035466">
    <property type="entry name" value="GlmS/AgaS_SIS"/>
</dbReference>
<evidence type="ECO:0000259" key="12">
    <source>
        <dbReference type="PROSITE" id="PS51464"/>
    </source>
</evidence>
<dbReference type="FunFam" id="3.60.20.10:FF:000006">
    <property type="entry name" value="Glutamine--fructose-6-phosphate aminotransferase [isomerizing]"/>
    <property type="match status" value="1"/>
</dbReference>
<feature type="domain" description="SIS" evidence="12">
    <location>
        <begin position="286"/>
        <end position="426"/>
    </location>
</feature>
<comment type="caution">
    <text evidence="13">The sequence shown here is derived from an EMBL/GenBank/DDBJ whole genome shotgun (WGS) entry which is preliminary data.</text>
</comment>
<evidence type="ECO:0000313" key="13">
    <source>
        <dbReference type="EMBL" id="MBC2769980.1"/>
    </source>
</evidence>
<dbReference type="Gene3D" id="3.60.20.10">
    <property type="entry name" value="Glutamine Phosphoribosylpyrophosphate, subunit 1, domain 1"/>
    <property type="match status" value="1"/>
</dbReference>
<feature type="domain" description="SIS" evidence="12">
    <location>
        <begin position="459"/>
        <end position="600"/>
    </location>
</feature>
<dbReference type="InterPro" id="IPR001347">
    <property type="entry name" value="SIS_dom"/>
</dbReference>
<dbReference type="RefSeq" id="WP_185779685.1">
    <property type="nucleotide sequence ID" value="NZ_JACJUU010000005.1"/>
</dbReference>
<dbReference type="Pfam" id="PF01380">
    <property type="entry name" value="SIS"/>
    <property type="match status" value="2"/>
</dbReference>
<reference evidence="13 14" key="1">
    <citation type="submission" date="2020-08" db="EMBL/GenBank/DDBJ databases">
        <title>Paraeoetvoesia sp. YC-7-48 draft genome sequence.</title>
        <authorList>
            <person name="Yao L."/>
        </authorList>
    </citation>
    <scope>NUCLEOTIDE SEQUENCE [LARGE SCALE GENOMIC DNA]</scope>
    <source>
        <strain evidence="14">YC-7-48</strain>
    </source>
</reference>
<evidence type="ECO:0000256" key="4">
    <source>
        <dbReference type="ARBA" id="ARBA00016090"/>
    </source>
</evidence>
<keyword evidence="9" id="KW-0315">Glutamine amidotransferase</keyword>
<dbReference type="InterPro" id="IPR035490">
    <property type="entry name" value="GlmS/FrlB_SIS"/>
</dbReference>
<comment type="catalytic activity">
    <reaction evidence="1 10">
        <text>D-fructose 6-phosphate + L-glutamine = D-glucosamine 6-phosphate + L-glutamate</text>
        <dbReference type="Rhea" id="RHEA:13237"/>
        <dbReference type="ChEBI" id="CHEBI:29985"/>
        <dbReference type="ChEBI" id="CHEBI:58359"/>
        <dbReference type="ChEBI" id="CHEBI:58725"/>
        <dbReference type="ChEBI" id="CHEBI:61527"/>
        <dbReference type="EC" id="2.6.1.16"/>
    </reaction>
</comment>
<dbReference type="HAMAP" id="MF_00164">
    <property type="entry name" value="GlmS"/>
    <property type="match status" value="1"/>
</dbReference>
<proteinExistence type="inferred from homology"/>
<dbReference type="InterPro" id="IPR005855">
    <property type="entry name" value="GFAT"/>
</dbReference>
<gene>
    <name evidence="10 13" type="primary">glmS</name>
    <name evidence="13" type="ORF">GTU67_08670</name>
</gene>
<comment type="subcellular location">
    <subcellularLocation>
        <location evidence="2 10">Cytoplasm</location>
    </subcellularLocation>
</comment>
<dbReference type="PROSITE" id="PS51278">
    <property type="entry name" value="GATASE_TYPE_2"/>
    <property type="match status" value="1"/>
</dbReference>
<dbReference type="EC" id="2.6.1.16" evidence="3 10"/>
<comment type="subunit">
    <text evidence="10">Homodimer.</text>
</comment>